<name>A0A0F9TP59_9ZZZZ</name>
<proteinExistence type="predicted"/>
<sequence>MADTFWDNNAGAGDNTWDGAVSQWSTGAFPVTGDDALFTDVRSSANLNGTTVIEATWPDNIFFNRYSGNVGSTGTHLILDDAAGSETLDELRIENCTGKFFIDFNEAAGDNVVTDTFVNVSGQAPDQINLGGAAAFTNVHLLRGRTNLGQTGVITDLWVAHSTTPRDVHADISSGTTVTNVRQGGGRVTCASAQAITLWMQQGGTTLLTGSNTITDYYVMSGNLRIDGSGTVLVISNLYVKSGMVDLTRTGNLRTLTNIYVWPGATIDMRGVEPFITNTKRVQYGTGKFLGNLQPTQTFA</sequence>
<organism evidence="1">
    <name type="scientific">marine sediment metagenome</name>
    <dbReference type="NCBI Taxonomy" id="412755"/>
    <lineage>
        <taxon>unclassified sequences</taxon>
        <taxon>metagenomes</taxon>
        <taxon>ecological metagenomes</taxon>
    </lineage>
</organism>
<gene>
    <name evidence="1" type="ORF">LCGC14_0323330</name>
</gene>
<evidence type="ECO:0000313" key="1">
    <source>
        <dbReference type="EMBL" id="KKN81114.1"/>
    </source>
</evidence>
<protein>
    <submittedName>
        <fullName evidence="1">Uncharacterized protein</fullName>
    </submittedName>
</protein>
<reference evidence="1" key="1">
    <citation type="journal article" date="2015" name="Nature">
        <title>Complex archaea that bridge the gap between prokaryotes and eukaryotes.</title>
        <authorList>
            <person name="Spang A."/>
            <person name="Saw J.H."/>
            <person name="Jorgensen S.L."/>
            <person name="Zaremba-Niedzwiedzka K."/>
            <person name="Martijn J."/>
            <person name="Lind A.E."/>
            <person name="van Eijk R."/>
            <person name="Schleper C."/>
            <person name="Guy L."/>
            <person name="Ettema T.J."/>
        </authorList>
    </citation>
    <scope>NUCLEOTIDE SEQUENCE</scope>
</reference>
<comment type="caution">
    <text evidence="1">The sequence shown here is derived from an EMBL/GenBank/DDBJ whole genome shotgun (WGS) entry which is preliminary data.</text>
</comment>
<dbReference type="EMBL" id="LAZR01000220">
    <property type="protein sequence ID" value="KKN81114.1"/>
    <property type="molecule type" value="Genomic_DNA"/>
</dbReference>
<accession>A0A0F9TP59</accession>
<dbReference type="AlphaFoldDB" id="A0A0F9TP59"/>